<keyword evidence="3" id="KW-1185">Reference proteome</keyword>
<dbReference type="EMBL" id="MU839862">
    <property type="protein sequence ID" value="KAK1749323.1"/>
    <property type="molecule type" value="Genomic_DNA"/>
</dbReference>
<feature type="compositionally biased region" description="Basic and acidic residues" evidence="1">
    <location>
        <begin position="130"/>
        <end position="140"/>
    </location>
</feature>
<dbReference type="Proteomes" id="UP001239445">
    <property type="component" value="Unassembled WGS sequence"/>
</dbReference>
<evidence type="ECO:0000256" key="1">
    <source>
        <dbReference type="SAM" id="MobiDB-lite"/>
    </source>
</evidence>
<comment type="caution">
    <text evidence="2">The sequence shown here is derived from an EMBL/GenBank/DDBJ whole genome shotgun (WGS) entry which is preliminary data.</text>
</comment>
<name>A0AAJ0F3E8_9PEZI</name>
<organism evidence="2 3">
    <name type="scientific">Echria macrotheca</name>
    <dbReference type="NCBI Taxonomy" id="438768"/>
    <lineage>
        <taxon>Eukaryota</taxon>
        <taxon>Fungi</taxon>
        <taxon>Dikarya</taxon>
        <taxon>Ascomycota</taxon>
        <taxon>Pezizomycotina</taxon>
        <taxon>Sordariomycetes</taxon>
        <taxon>Sordariomycetidae</taxon>
        <taxon>Sordariales</taxon>
        <taxon>Schizotheciaceae</taxon>
        <taxon>Echria</taxon>
    </lineage>
</organism>
<evidence type="ECO:0000313" key="3">
    <source>
        <dbReference type="Proteomes" id="UP001239445"/>
    </source>
</evidence>
<feature type="region of interest" description="Disordered" evidence="1">
    <location>
        <begin position="277"/>
        <end position="297"/>
    </location>
</feature>
<feature type="region of interest" description="Disordered" evidence="1">
    <location>
        <begin position="46"/>
        <end position="72"/>
    </location>
</feature>
<accession>A0AAJ0F3E8</accession>
<evidence type="ECO:0000313" key="2">
    <source>
        <dbReference type="EMBL" id="KAK1749323.1"/>
    </source>
</evidence>
<feature type="region of interest" description="Disordered" evidence="1">
    <location>
        <begin position="413"/>
        <end position="435"/>
    </location>
</feature>
<gene>
    <name evidence="2" type="ORF">QBC47DRAFT_153238</name>
</gene>
<proteinExistence type="predicted"/>
<dbReference type="AlphaFoldDB" id="A0AAJ0F3E8"/>
<feature type="region of interest" description="Disordered" evidence="1">
    <location>
        <begin position="100"/>
        <end position="203"/>
    </location>
</feature>
<reference evidence="2" key="1">
    <citation type="submission" date="2023-06" db="EMBL/GenBank/DDBJ databases">
        <title>Genome-scale phylogeny and comparative genomics of the fungal order Sordariales.</title>
        <authorList>
            <consortium name="Lawrence Berkeley National Laboratory"/>
            <person name="Hensen N."/>
            <person name="Bonometti L."/>
            <person name="Westerberg I."/>
            <person name="Brannstrom I.O."/>
            <person name="Guillou S."/>
            <person name="Cros-Aarteil S."/>
            <person name="Calhoun S."/>
            <person name="Haridas S."/>
            <person name="Kuo A."/>
            <person name="Mondo S."/>
            <person name="Pangilinan J."/>
            <person name="Riley R."/>
            <person name="Labutti K."/>
            <person name="Andreopoulos B."/>
            <person name="Lipzen A."/>
            <person name="Chen C."/>
            <person name="Yanf M."/>
            <person name="Daum C."/>
            <person name="Ng V."/>
            <person name="Clum A."/>
            <person name="Steindorff A."/>
            <person name="Ohm R."/>
            <person name="Martin F."/>
            <person name="Silar P."/>
            <person name="Natvig D."/>
            <person name="Lalanne C."/>
            <person name="Gautier V."/>
            <person name="Ament-Velasquez S.L."/>
            <person name="Kruys A."/>
            <person name="Hutchinson M.I."/>
            <person name="Powell A.J."/>
            <person name="Barry K."/>
            <person name="Miller A.N."/>
            <person name="Grigoriev I.V."/>
            <person name="Debuchy R."/>
            <person name="Gladieux P."/>
            <person name="Thoren M.H."/>
            <person name="Johannesson H."/>
        </authorList>
    </citation>
    <scope>NUCLEOTIDE SEQUENCE</scope>
    <source>
        <strain evidence="2">PSN4</strain>
    </source>
</reference>
<sequence>MEDSTVARSLTILTRSSSANEHPELLARSTSFLSIVDSSVSAAAGTASSARRESGSRHSPMLVSRASTPPPDIDLLSQNQIHLINGVGDHFAGVLPSRASSLTMGSECPSEASAMTPDGPETSDNDDRDDLVTPRVEQKPWADNTTSTPVRTITTRGCIVVQTHPLTPSPSPRRSKRGSSPPSTPRPSKRRRFQARPKDQALVSFPQAQYEGGVISHWAFQDAMQQSVNAGSRNFPAADPVAPITTGRGAQGESEPINSRRDSAPVIRRVQSLPDLVTSAPPESSIPTPVSSTQSAPSRTHPVILEIEWYTEDEIEAELSSLLAAYRGFYSDSDLPPSPEAGDEAARARAARHALKTIFDDRLTSADEEGFLLQEEEEDVMNLFMSWIRGMGIPQTPMTEDFPDLEASLQRVTQLATTADSSESKNSSPFVRKIR</sequence>
<feature type="compositionally biased region" description="Polar residues" evidence="1">
    <location>
        <begin position="281"/>
        <end position="297"/>
    </location>
</feature>
<protein>
    <submittedName>
        <fullName evidence="2">Uncharacterized protein</fullName>
    </submittedName>
</protein>
<feature type="compositionally biased region" description="Polar residues" evidence="1">
    <location>
        <begin position="413"/>
        <end position="429"/>
    </location>
</feature>
<feature type="compositionally biased region" description="Low complexity" evidence="1">
    <location>
        <begin position="145"/>
        <end position="155"/>
    </location>
</feature>